<dbReference type="InterPro" id="IPR006342">
    <property type="entry name" value="FkbM_mtfrase"/>
</dbReference>
<proteinExistence type="predicted"/>
<protein>
    <recommendedName>
        <fullName evidence="1">Methyltransferase FkbM domain-containing protein</fullName>
    </recommendedName>
</protein>
<dbReference type="EMBL" id="MN738753">
    <property type="protein sequence ID" value="QHS83376.1"/>
    <property type="molecule type" value="Genomic_DNA"/>
</dbReference>
<dbReference type="NCBIfam" id="TIGR01444">
    <property type="entry name" value="fkbM_fam"/>
    <property type="match status" value="1"/>
</dbReference>
<evidence type="ECO:0000313" key="2">
    <source>
        <dbReference type="EMBL" id="QHS83376.1"/>
    </source>
</evidence>
<dbReference type="SUPFAM" id="SSF53335">
    <property type="entry name" value="S-adenosyl-L-methionine-dependent methyltransferases"/>
    <property type="match status" value="1"/>
</dbReference>
<dbReference type="AlphaFoldDB" id="A0A6C0AUZ8"/>
<sequence>MKVFLDCGTNMGQGLNEFDGKLKLINQPDWKIYCFEPNPCIGLTTLFPKATNITYLQKAVWIKNTSLEFRMQGKDEDNLNGLGSKLEVVDKKYNPGNCRFKLETVEAIDLSEFILKLVKEDSNVEIYMKMDIEGAEFEVLQHLIDTNTIRYIKEVYCECHGRFRFALEDQKKPEIKKKIRDIENGLKQSVERENVKFHFWI</sequence>
<dbReference type="PANTHER" id="PTHR44843">
    <property type="entry name" value="METHYLTRANSFERASE"/>
    <property type="match status" value="1"/>
</dbReference>
<name>A0A6C0AUZ8_9ZZZZ</name>
<dbReference type="InterPro" id="IPR029063">
    <property type="entry name" value="SAM-dependent_MTases_sf"/>
</dbReference>
<reference evidence="2" key="1">
    <citation type="journal article" date="2020" name="Nature">
        <title>Giant virus diversity and host interactions through global metagenomics.</title>
        <authorList>
            <person name="Schulz F."/>
            <person name="Roux S."/>
            <person name="Paez-Espino D."/>
            <person name="Jungbluth S."/>
            <person name="Walsh D.A."/>
            <person name="Denef V.J."/>
            <person name="McMahon K.D."/>
            <person name="Konstantinidis K.T."/>
            <person name="Eloe-Fadrosh E.A."/>
            <person name="Kyrpides N.C."/>
            <person name="Woyke T."/>
        </authorList>
    </citation>
    <scope>NUCLEOTIDE SEQUENCE</scope>
    <source>
        <strain evidence="2">GVMAG-S-ERX555943-30</strain>
    </source>
</reference>
<feature type="domain" description="Methyltransferase FkbM" evidence="1">
    <location>
        <begin position="6"/>
        <end position="162"/>
    </location>
</feature>
<dbReference type="Gene3D" id="3.40.50.150">
    <property type="entry name" value="Vaccinia Virus protein VP39"/>
    <property type="match status" value="1"/>
</dbReference>
<accession>A0A6C0AUZ8</accession>
<dbReference type="Pfam" id="PF05050">
    <property type="entry name" value="Methyltransf_21"/>
    <property type="match status" value="1"/>
</dbReference>
<dbReference type="PANTHER" id="PTHR44843:SF14">
    <property type="entry name" value="METHYLTRANSFERASE TYPE 11 DOMAIN-CONTAINING PROTEIN"/>
    <property type="match status" value="1"/>
</dbReference>
<organism evidence="2">
    <name type="scientific">viral metagenome</name>
    <dbReference type="NCBI Taxonomy" id="1070528"/>
    <lineage>
        <taxon>unclassified sequences</taxon>
        <taxon>metagenomes</taxon>
        <taxon>organismal metagenomes</taxon>
    </lineage>
</organism>
<evidence type="ECO:0000259" key="1">
    <source>
        <dbReference type="Pfam" id="PF05050"/>
    </source>
</evidence>